<evidence type="ECO:0000313" key="4">
    <source>
        <dbReference type="Proteomes" id="UP000053676"/>
    </source>
</evidence>
<feature type="transmembrane region" description="Helical" evidence="1">
    <location>
        <begin position="24"/>
        <end position="49"/>
    </location>
</feature>
<name>W2SPV9_NECAM</name>
<sequence>MFAFVCITVCGSSLYFNRLRWSTIVVAVSCAIVPVLAIITTLGLSSLIGNRTNSLMLIMPFLIMGI</sequence>
<keyword evidence="1" id="KW-0812">Transmembrane</keyword>
<protein>
    <recommendedName>
        <fullName evidence="2">SSD domain-containing protein</fullName>
    </recommendedName>
</protein>
<dbReference type="EMBL" id="KI667698">
    <property type="protein sequence ID" value="ETN71563.1"/>
    <property type="molecule type" value="Genomic_DNA"/>
</dbReference>
<dbReference type="InterPro" id="IPR003392">
    <property type="entry name" value="PTHD_SSD"/>
</dbReference>
<evidence type="ECO:0000259" key="2">
    <source>
        <dbReference type="PROSITE" id="PS50156"/>
    </source>
</evidence>
<feature type="domain" description="SSD" evidence="2">
    <location>
        <begin position="1"/>
        <end position="66"/>
    </location>
</feature>
<dbReference type="Proteomes" id="UP000053676">
    <property type="component" value="Unassembled WGS sequence"/>
</dbReference>
<dbReference type="InterPro" id="IPR000731">
    <property type="entry name" value="SSD"/>
</dbReference>
<proteinExistence type="predicted"/>
<dbReference type="OMA" id="LRWSTIV"/>
<keyword evidence="4" id="KW-1185">Reference proteome</keyword>
<evidence type="ECO:0000256" key="1">
    <source>
        <dbReference type="SAM" id="Phobius"/>
    </source>
</evidence>
<keyword evidence="1" id="KW-0472">Membrane</keyword>
<evidence type="ECO:0000313" key="3">
    <source>
        <dbReference type="EMBL" id="ETN71563.1"/>
    </source>
</evidence>
<dbReference type="KEGG" id="nai:NECAME_19265"/>
<reference evidence="4" key="1">
    <citation type="journal article" date="2014" name="Nat. Genet.">
        <title>Genome of the human hookworm Necator americanus.</title>
        <authorList>
            <person name="Tang Y.T."/>
            <person name="Gao X."/>
            <person name="Rosa B.A."/>
            <person name="Abubucker S."/>
            <person name="Hallsworth-Pepin K."/>
            <person name="Martin J."/>
            <person name="Tyagi R."/>
            <person name="Heizer E."/>
            <person name="Zhang X."/>
            <person name="Bhonagiri-Palsikar V."/>
            <person name="Minx P."/>
            <person name="Warren W.C."/>
            <person name="Wang Q."/>
            <person name="Zhan B."/>
            <person name="Hotez P.J."/>
            <person name="Sternberg P.W."/>
            <person name="Dougall A."/>
            <person name="Gaze S.T."/>
            <person name="Mulvenna J."/>
            <person name="Sotillo J."/>
            <person name="Ranganathan S."/>
            <person name="Rabelo E.M."/>
            <person name="Wilson R.K."/>
            <person name="Felgner P.L."/>
            <person name="Bethony J."/>
            <person name="Hawdon J.M."/>
            <person name="Gasser R.B."/>
            <person name="Loukas A."/>
            <person name="Mitreva M."/>
        </authorList>
    </citation>
    <scope>NUCLEOTIDE SEQUENCE [LARGE SCALE GENOMIC DNA]</scope>
</reference>
<feature type="non-terminal residue" evidence="3">
    <location>
        <position position="66"/>
    </location>
</feature>
<dbReference type="GO" id="GO:0016020">
    <property type="term" value="C:membrane"/>
    <property type="evidence" value="ECO:0007669"/>
    <property type="project" value="InterPro"/>
</dbReference>
<accession>W2SPV9</accession>
<organism evidence="3 4">
    <name type="scientific">Necator americanus</name>
    <name type="common">Human hookworm</name>
    <dbReference type="NCBI Taxonomy" id="51031"/>
    <lineage>
        <taxon>Eukaryota</taxon>
        <taxon>Metazoa</taxon>
        <taxon>Ecdysozoa</taxon>
        <taxon>Nematoda</taxon>
        <taxon>Chromadorea</taxon>
        <taxon>Rhabditida</taxon>
        <taxon>Rhabditina</taxon>
        <taxon>Rhabditomorpha</taxon>
        <taxon>Strongyloidea</taxon>
        <taxon>Ancylostomatidae</taxon>
        <taxon>Bunostominae</taxon>
        <taxon>Necator</taxon>
    </lineage>
</organism>
<dbReference type="AlphaFoldDB" id="W2SPV9"/>
<dbReference type="Pfam" id="PF02460">
    <property type="entry name" value="Patched"/>
    <property type="match status" value="1"/>
</dbReference>
<keyword evidence="1" id="KW-1133">Transmembrane helix</keyword>
<gene>
    <name evidence="3" type="ORF">NECAME_19265</name>
</gene>
<dbReference type="OrthoDB" id="6510177at2759"/>
<dbReference type="PROSITE" id="PS50156">
    <property type="entry name" value="SSD"/>
    <property type="match status" value="1"/>
</dbReference>